<evidence type="ECO:0000256" key="9">
    <source>
        <dbReference type="SAM" id="SignalP"/>
    </source>
</evidence>
<proteinExistence type="inferred from homology"/>
<evidence type="ECO:0000256" key="6">
    <source>
        <dbReference type="ARBA" id="ARBA00023136"/>
    </source>
</evidence>
<gene>
    <name evidence="10" type="ORF">ACFFUR_07760</name>
</gene>
<protein>
    <submittedName>
        <fullName evidence="10">TolC family protein</fullName>
    </submittedName>
</protein>
<evidence type="ECO:0000256" key="8">
    <source>
        <dbReference type="SAM" id="Coils"/>
    </source>
</evidence>
<evidence type="ECO:0000256" key="5">
    <source>
        <dbReference type="ARBA" id="ARBA00022692"/>
    </source>
</evidence>
<feature type="signal peptide" evidence="9">
    <location>
        <begin position="1"/>
        <end position="21"/>
    </location>
</feature>
<keyword evidence="11" id="KW-1185">Reference proteome</keyword>
<reference evidence="10 11" key="1">
    <citation type="submission" date="2024-09" db="EMBL/GenBank/DDBJ databases">
        <authorList>
            <person name="Sun Q."/>
            <person name="Mori K."/>
        </authorList>
    </citation>
    <scope>NUCLEOTIDE SEQUENCE [LARGE SCALE GENOMIC DNA]</scope>
    <source>
        <strain evidence="10 11">CECT 7682</strain>
    </source>
</reference>
<comment type="similarity">
    <text evidence="2">Belongs to the outer membrane factor (OMF) (TC 1.B.17) family.</text>
</comment>
<dbReference type="PANTHER" id="PTHR30026">
    <property type="entry name" value="OUTER MEMBRANE PROTEIN TOLC"/>
    <property type="match status" value="1"/>
</dbReference>
<evidence type="ECO:0000256" key="4">
    <source>
        <dbReference type="ARBA" id="ARBA00022452"/>
    </source>
</evidence>
<dbReference type="InterPro" id="IPR051906">
    <property type="entry name" value="TolC-like"/>
</dbReference>
<keyword evidence="3" id="KW-0813">Transport</keyword>
<dbReference type="Pfam" id="PF02321">
    <property type="entry name" value="OEP"/>
    <property type="match status" value="2"/>
</dbReference>
<evidence type="ECO:0000256" key="2">
    <source>
        <dbReference type="ARBA" id="ARBA00007613"/>
    </source>
</evidence>
<dbReference type="Gene3D" id="1.20.1600.10">
    <property type="entry name" value="Outer membrane efflux proteins (OEP)"/>
    <property type="match status" value="1"/>
</dbReference>
<sequence>MKNKFLGMLFFMLAFIFRAYCQEPDITSLSLEECIDIGLKNNLDLQRSELNLVGNEADLLEAKGQRLPSLSASTSSRYNWGRSINPVTNLFETRRIGNINLSANSSMTVYSGGQVTNSIQQAKTELRKGEFDLKATKNNITLNIINLFVNVVFAKEQLEVAKSQLEITSNQLKRTRKLVEVGSLPLSNQLDLEAQNATSEMELTNAENNLRLAKLDLSQAIQVPFQKDFGVAVPDLNAEDYWIATDNVEEAYQIAENNMPEIKSAELAVESAGYGLKVAKGNFYPSLGLGGNIFSNYVDQPDGFGDSAPFGTQVENNLSQAVGLNLNIPIFSNFRNKAGVQRARVQKQLAEVQEQEARNLLRQDIETAYTNATGALKTYQSSRKQVAALEEAFRMAQKQFEVGVINAVDFQVSQNNLFKAQADMLQAKYEYIFSVKVLDFYLGNPLTL</sequence>
<organism evidence="10 11">
    <name type="scientific">Echinicola jeungdonensis</name>
    <dbReference type="NCBI Taxonomy" id="709343"/>
    <lineage>
        <taxon>Bacteria</taxon>
        <taxon>Pseudomonadati</taxon>
        <taxon>Bacteroidota</taxon>
        <taxon>Cytophagia</taxon>
        <taxon>Cytophagales</taxon>
        <taxon>Cyclobacteriaceae</taxon>
        <taxon>Echinicola</taxon>
    </lineage>
</organism>
<keyword evidence="4" id="KW-1134">Transmembrane beta strand</keyword>
<keyword evidence="5" id="KW-0812">Transmembrane</keyword>
<evidence type="ECO:0000256" key="7">
    <source>
        <dbReference type="ARBA" id="ARBA00023237"/>
    </source>
</evidence>
<comment type="caution">
    <text evidence="10">The sequence shown here is derived from an EMBL/GenBank/DDBJ whole genome shotgun (WGS) entry which is preliminary data.</text>
</comment>
<dbReference type="Proteomes" id="UP001589654">
    <property type="component" value="Unassembled WGS sequence"/>
</dbReference>
<dbReference type="InterPro" id="IPR003423">
    <property type="entry name" value="OMP_efflux"/>
</dbReference>
<evidence type="ECO:0000256" key="1">
    <source>
        <dbReference type="ARBA" id="ARBA00004442"/>
    </source>
</evidence>
<keyword evidence="7" id="KW-0998">Cell outer membrane</keyword>
<feature type="chain" id="PRO_5047419710" evidence="9">
    <location>
        <begin position="22"/>
        <end position="448"/>
    </location>
</feature>
<evidence type="ECO:0000313" key="10">
    <source>
        <dbReference type="EMBL" id="MFB9211698.1"/>
    </source>
</evidence>
<keyword evidence="8" id="KW-0175">Coiled coil</keyword>
<accession>A0ABV5J5X8</accession>
<feature type="coiled-coil region" evidence="8">
    <location>
        <begin position="335"/>
        <end position="399"/>
    </location>
</feature>
<name>A0ABV5J5X8_9BACT</name>
<dbReference type="EMBL" id="JBHMEW010000052">
    <property type="protein sequence ID" value="MFB9211698.1"/>
    <property type="molecule type" value="Genomic_DNA"/>
</dbReference>
<evidence type="ECO:0000313" key="11">
    <source>
        <dbReference type="Proteomes" id="UP001589654"/>
    </source>
</evidence>
<dbReference type="RefSeq" id="WP_290246331.1">
    <property type="nucleotide sequence ID" value="NZ_JAUFQT010000001.1"/>
</dbReference>
<keyword evidence="6" id="KW-0472">Membrane</keyword>
<feature type="coiled-coil region" evidence="8">
    <location>
        <begin position="119"/>
        <end position="223"/>
    </location>
</feature>
<keyword evidence="9" id="KW-0732">Signal</keyword>
<evidence type="ECO:0000256" key="3">
    <source>
        <dbReference type="ARBA" id="ARBA00022448"/>
    </source>
</evidence>
<dbReference type="PANTHER" id="PTHR30026:SF20">
    <property type="entry name" value="OUTER MEMBRANE PROTEIN TOLC"/>
    <property type="match status" value="1"/>
</dbReference>
<comment type="subcellular location">
    <subcellularLocation>
        <location evidence="1">Cell outer membrane</location>
    </subcellularLocation>
</comment>
<dbReference type="SUPFAM" id="SSF56954">
    <property type="entry name" value="Outer membrane efflux proteins (OEP)"/>
    <property type="match status" value="1"/>
</dbReference>